<organism evidence="10 11">
    <name type="scientific">Aspergillus piperis CBS 112811</name>
    <dbReference type="NCBI Taxonomy" id="1448313"/>
    <lineage>
        <taxon>Eukaryota</taxon>
        <taxon>Fungi</taxon>
        <taxon>Dikarya</taxon>
        <taxon>Ascomycota</taxon>
        <taxon>Pezizomycotina</taxon>
        <taxon>Eurotiomycetes</taxon>
        <taxon>Eurotiomycetidae</taxon>
        <taxon>Eurotiales</taxon>
        <taxon>Aspergillaceae</taxon>
        <taxon>Aspergillus</taxon>
        <taxon>Aspergillus subgen. Circumdati</taxon>
    </lineage>
</organism>
<feature type="transmembrane region" description="Helical" evidence="8">
    <location>
        <begin position="1226"/>
        <end position="1250"/>
    </location>
</feature>
<dbReference type="GO" id="GO:0016020">
    <property type="term" value="C:membrane"/>
    <property type="evidence" value="ECO:0007669"/>
    <property type="project" value="UniProtKB-SubCell"/>
</dbReference>
<evidence type="ECO:0000256" key="8">
    <source>
        <dbReference type="SAM" id="Phobius"/>
    </source>
</evidence>
<feature type="transmembrane region" description="Helical" evidence="8">
    <location>
        <begin position="537"/>
        <end position="558"/>
    </location>
</feature>
<keyword evidence="10" id="KW-0378">Hydrolase</keyword>
<evidence type="ECO:0000313" key="11">
    <source>
        <dbReference type="Proteomes" id="UP000249526"/>
    </source>
</evidence>
<dbReference type="InterPro" id="IPR050352">
    <property type="entry name" value="ABCG_transporters"/>
</dbReference>
<feature type="domain" description="ABC transporter" evidence="9">
    <location>
        <begin position="43"/>
        <end position="279"/>
    </location>
</feature>
<evidence type="ECO:0000313" key="10">
    <source>
        <dbReference type="EMBL" id="RAH58868.1"/>
    </source>
</evidence>
<dbReference type="InterPro" id="IPR043926">
    <property type="entry name" value="ABCG_dom"/>
</dbReference>
<feature type="transmembrane region" description="Helical" evidence="8">
    <location>
        <begin position="1072"/>
        <end position="1099"/>
    </location>
</feature>
<evidence type="ECO:0000256" key="3">
    <source>
        <dbReference type="ARBA" id="ARBA00022692"/>
    </source>
</evidence>
<feature type="transmembrane region" description="Helical" evidence="8">
    <location>
        <begin position="503"/>
        <end position="525"/>
    </location>
</feature>
<proteinExistence type="predicted"/>
<evidence type="ECO:0000256" key="1">
    <source>
        <dbReference type="ARBA" id="ARBA00004141"/>
    </source>
</evidence>
<dbReference type="PANTHER" id="PTHR48041">
    <property type="entry name" value="ABC TRANSPORTER G FAMILY MEMBER 28"/>
    <property type="match status" value="1"/>
</dbReference>
<evidence type="ECO:0000256" key="7">
    <source>
        <dbReference type="ARBA" id="ARBA00023136"/>
    </source>
</evidence>
<dbReference type="GO" id="GO:0140359">
    <property type="term" value="F:ABC-type transporter activity"/>
    <property type="evidence" value="ECO:0007669"/>
    <property type="project" value="InterPro"/>
</dbReference>
<keyword evidence="3 8" id="KW-0812">Transmembrane</keyword>
<dbReference type="Proteomes" id="UP000249526">
    <property type="component" value="Unassembled WGS sequence"/>
</dbReference>
<dbReference type="Pfam" id="PF00005">
    <property type="entry name" value="ABC_tran"/>
    <property type="match status" value="2"/>
</dbReference>
<keyword evidence="5" id="KW-0067">ATP-binding</keyword>
<evidence type="ECO:0000256" key="6">
    <source>
        <dbReference type="ARBA" id="ARBA00022989"/>
    </source>
</evidence>
<feature type="transmembrane region" description="Helical" evidence="8">
    <location>
        <begin position="475"/>
        <end position="497"/>
    </location>
</feature>
<evidence type="ECO:0000256" key="2">
    <source>
        <dbReference type="ARBA" id="ARBA00022448"/>
    </source>
</evidence>
<feature type="transmembrane region" description="Helical" evidence="8">
    <location>
        <begin position="1139"/>
        <end position="1160"/>
    </location>
</feature>
<feature type="transmembrane region" description="Helical" evidence="8">
    <location>
        <begin position="998"/>
        <end position="1020"/>
    </location>
</feature>
<dbReference type="Gene3D" id="3.40.50.300">
    <property type="entry name" value="P-loop containing nucleotide triphosphate hydrolases"/>
    <property type="match status" value="2"/>
</dbReference>
<keyword evidence="7 8" id="KW-0472">Membrane</keyword>
<dbReference type="InterPro" id="IPR013525">
    <property type="entry name" value="ABC2_TM"/>
</dbReference>
<dbReference type="GO" id="GO:0005524">
    <property type="term" value="F:ATP binding"/>
    <property type="evidence" value="ECO:0007669"/>
    <property type="project" value="UniProtKB-KW"/>
</dbReference>
<dbReference type="RefSeq" id="XP_025516790.1">
    <property type="nucleotide sequence ID" value="XM_025662203.1"/>
</dbReference>
<accession>A0A8G1VQK6</accession>
<keyword evidence="4" id="KW-0547">Nucleotide-binding</keyword>
<evidence type="ECO:0000259" key="9">
    <source>
        <dbReference type="PROSITE" id="PS50893"/>
    </source>
</evidence>
<dbReference type="Pfam" id="PF19055">
    <property type="entry name" value="ABC2_membrane_7"/>
    <property type="match status" value="2"/>
</dbReference>
<dbReference type="InterPro" id="IPR027417">
    <property type="entry name" value="P-loop_NTPase"/>
</dbReference>
<dbReference type="AlphaFoldDB" id="A0A8G1VQK6"/>
<name>A0A8G1VQK6_9EURO</name>
<keyword evidence="6 8" id="KW-1133">Transmembrane helix</keyword>
<evidence type="ECO:0000256" key="4">
    <source>
        <dbReference type="ARBA" id="ARBA00022741"/>
    </source>
</evidence>
<feature type="domain" description="ABC transporter" evidence="9">
    <location>
        <begin position="660"/>
        <end position="917"/>
    </location>
</feature>
<feature type="transmembrane region" description="Helical" evidence="8">
    <location>
        <begin position="363"/>
        <end position="384"/>
    </location>
</feature>
<dbReference type="PANTHER" id="PTHR48041:SF119">
    <property type="entry name" value="ROA1P"/>
    <property type="match status" value="1"/>
</dbReference>
<gene>
    <name evidence="10" type="ORF">BO85DRAFT_467673</name>
</gene>
<comment type="subcellular location">
    <subcellularLocation>
        <location evidence="1">Membrane</location>
        <topology evidence="1">Multi-pass membrane protein</topology>
    </subcellularLocation>
</comment>
<feature type="transmembrane region" description="Helical" evidence="8">
    <location>
        <begin position="1032"/>
        <end position="1051"/>
    </location>
</feature>
<dbReference type="GeneID" id="37165605"/>
<dbReference type="PROSITE" id="PS00211">
    <property type="entry name" value="ABC_TRANSPORTER_1"/>
    <property type="match status" value="2"/>
</dbReference>
<reference evidence="10 11" key="1">
    <citation type="submission" date="2018-02" db="EMBL/GenBank/DDBJ databases">
        <title>The genomes of Aspergillus section Nigri reveals drivers in fungal speciation.</title>
        <authorList>
            <consortium name="DOE Joint Genome Institute"/>
            <person name="Vesth T.C."/>
            <person name="Nybo J."/>
            <person name="Theobald S."/>
            <person name="Brandl J."/>
            <person name="Frisvad J.C."/>
            <person name="Nielsen K.F."/>
            <person name="Lyhne E.K."/>
            <person name="Kogle M.E."/>
            <person name="Kuo A."/>
            <person name="Riley R."/>
            <person name="Clum A."/>
            <person name="Nolan M."/>
            <person name="Lipzen A."/>
            <person name="Salamov A."/>
            <person name="Henrissat B."/>
            <person name="Wiebenga A."/>
            <person name="De vries R.P."/>
            <person name="Grigoriev I.V."/>
            <person name="Mortensen U.H."/>
            <person name="Andersen M.R."/>
            <person name="Baker S.E."/>
        </authorList>
    </citation>
    <scope>NUCLEOTIDE SEQUENCE [LARGE SCALE GENOMIC DNA]</scope>
    <source>
        <strain evidence="10 11">CBS 112811</strain>
    </source>
</reference>
<sequence length="1270" mass="140011">MATSDRGVLERPHYTPVNIQAHEVSVQAKSPILQRITQSLHHLRGKNISSNNTHTVLHSVTAHIPGGKLTAILGGSGSGKTTLLNALSGRFQNQNQTVLGEITYNGYNDLSRFRTAYVIQEDVLPATLTVRETLQYAADLRSNWKSGRQRDQAVDELISRLGLETCTDTRIGHGSGHGCSGGERRRVSIAIQLLIGASVLFCDEPTTGLDATTAWQVIQTLKNLAASGMTVIISIHAPRSSVWDMFDHVILLVSGHVLYDGPKEAVPDYLDRSGFRLPAFVNPAEFLIDKITINTWIQNTPELPFKRLVPFQGSSANALDTVALPAQLPESPTPSSTKPGFWMKLKVMTKRTMVVCIRDISPLIGIACTIAGLAAVLGWVFWHLDGSLAGIRSRQGSLWDATGLYGYLMLISEICRLLEDVKTFDHERSEKLVGPALFTLSRRAVKLLLEDLSLPTLFTAIYYPMVGYRDSTSQVLLFWLTMFLTHITAVGFASVSVATTRNFYGAIFIGNMYFTLQTAASGYFLQANQMPVYVQWLKWLTTTFYTFSALCTLEFVGYNGSSPGYLYDCPSHDAHDPQCKEYMGAFVMDSLGLPIGGIWKLILILCVFAVVYQASAILLFNLKSARRPWYVAAAENGESQACLHEKTPARYPTQLEDSHIQLNNLELYKTSSPSWVRPGPKSARVVGPVSSVFRPGRLNVLMGPSGSGKTTLLSALAGRLVTTLRPSWKSGGFITLNGSPINSQQLRGLVSYVPQDDYNLLSNLTVRETLYFATELRCSRSVPSNERKGRVEDTIRRFELESCANTIVGSTFNKGISGGEKRRLSIACETVAEPKVLVLDEPTSGLDSRTALSVLEVLQQLSSDGCTVILSIHQPSSTMWAMLSTCLLLSLDGRPLYAAEVDQMLSYFDRLEHTCPHTASPPDFFMNIAAGSSAQEIERLVDKWTQSQFSAVITASETPTLSHSDLSRPQSKCCRFIPTTRVLLHRAYLSMLRNPLSIFVRLVQCPGMGLIWIIFVAPLHKDYNSIQTRMGLMIQYGPVAFIGMLQNIASFPAERDLFEHESSMNLYGATAFLAQYTAIELPFEIIAAGIFSLLFAYAAQLGPTATQFGVCFLSAVCALNTGESLSMLACLAFGRNLSLAVNCTSALLSIFTMLGGTMSLNPPRVLQWFNHISPIKYAIDNLAYYCLSGLELQCTDSQRRADGSCPLQMGEEALELYGLDTDRPNIGLVAGVVLMVGYRLLVWAVLMLQVRCRNGFGFRRWVNARERRES</sequence>
<keyword evidence="11" id="KW-1185">Reference proteome</keyword>
<keyword evidence="2" id="KW-0813">Transport</keyword>
<dbReference type="InterPro" id="IPR017871">
    <property type="entry name" value="ABC_transporter-like_CS"/>
</dbReference>
<dbReference type="SMART" id="SM00382">
    <property type="entry name" value="AAA"/>
    <property type="match status" value="2"/>
</dbReference>
<dbReference type="InterPro" id="IPR003439">
    <property type="entry name" value="ABC_transporter-like_ATP-bd"/>
</dbReference>
<evidence type="ECO:0000256" key="5">
    <source>
        <dbReference type="ARBA" id="ARBA00022840"/>
    </source>
</evidence>
<dbReference type="SUPFAM" id="SSF52540">
    <property type="entry name" value="P-loop containing nucleoside triphosphate hydrolases"/>
    <property type="match status" value="2"/>
</dbReference>
<dbReference type="Pfam" id="PF01061">
    <property type="entry name" value="ABC2_membrane"/>
    <property type="match status" value="2"/>
</dbReference>
<dbReference type="InterPro" id="IPR003593">
    <property type="entry name" value="AAA+_ATPase"/>
</dbReference>
<protein>
    <submittedName>
        <fullName evidence="10">P-loop containing nucleoside triphosphate hydrolase protein</fullName>
    </submittedName>
</protein>
<feature type="transmembrane region" description="Helical" evidence="8">
    <location>
        <begin position="598"/>
        <end position="620"/>
    </location>
</feature>
<dbReference type="EMBL" id="KZ825059">
    <property type="protein sequence ID" value="RAH58868.1"/>
    <property type="molecule type" value="Genomic_DNA"/>
</dbReference>
<dbReference type="GO" id="GO:0016887">
    <property type="term" value="F:ATP hydrolysis activity"/>
    <property type="evidence" value="ECO:0007669"/>
    <property type="project" value="InterPro"/>
</dbReference>
<feature type="transmembrane region" description="Helical" evidence="8">
    <location>
        <begin position="1105"/>
        <end position="1132"/>
    </location>
</feature>
<dbReference type="PROSITE" id="PS50893">
    <property type="entry name" value="ABC_TRANSPORTER_2"/>
    <property type="match status" value="2"/>
</dbReference>